<dbReference type="Gene3D" id="2.150.10.10">
    <property type="entry name" value="Serralysin-like metalloprotease, C-terminal"/>
    <property type="match status" value="2"/>
</dbReference>
<dbReference type="EMBL" id="AUZM01000001">
    <property type="protein sequence ID" value="ERT09771.1"/>
    <property type="molecule type" value="Genomic_DNA"/>
</dbReference>
<accession>U7QTL3</accession>
<dbReference type="PANTHER" id="PTHR38340">
    <property type="entry name" value="S-LAYER PROTEIN"/>
    <property type="match status" value="1"/>
</dbReference>
<dbReference type="InterPro" id="IPR001343">
    <property type="entry name" value="Hemolysn_Ca-bd"/>
</dbReference>
<organism evidence="3 4">
    <name type="scientific">Lyngbya aestuarii BL J</name>
    <dbReference type="NCBI Taxonomy" id="1348334"/>
    <lineage>
        <taxon>Bacteria</taxon>
        <taxon>Bacillati</taxon>
        <taxon>Cyanobacteriota</taxon>
        <taxon>Cyanophyceae</taxon>
        <taxon>Oscillatoriophycideae</taxon>
        <taxon>Oscillatoriales</taxon>
        <taxon>Microcoleaceae</taxon>
        <taxon>Lyngbya</taxon>
    </lineage>
</organism>
<evidence type="ECO:0000313" key="3">
    <source>
        <dbReference type="EMBL" id="ERT09771.1"/>
    </source>
</evidence>
<dbReference type="OrthoDB" id="453441at2"/>
<protein>
    <submittedName>
        <fullName evidence="3">Hemolysin-type calcium-binding repeat family protein</fullName>
    </submittedName>
</protein>
<gene>
    <name evidence="3" type="ORF">M595_0011</name>
</gene>
<evidence type="ECO:0000256" key="2">
    <source>
        <dbReference type="ARBA" id="ARBA00022525"/>
    </source>
</evidence>
<dbReference type="InterPro" id="IPR050557">
    <property type="entry name" value="RTX_toxin/Mannuronan_C5-epim"/>
</dbReference>
<evidence type="ECO:0000256" key="1">
    <source>
        <dbReference type="ARBA" id="ARBA00004613"/>
    </source>
</evidence>
<name>U7QTL3_9CYAN</name>
<dbReference type="RefSeq" id="WP_023063835.1">
    <property type="nucleotide sequence ID" value="NZ_AUZM01000001.1"/>
</dbReference>
<comment type="caution">
    <text evidence="3">The sequence shown here is derived from an EMBL/GenBank/DDBJ whole genome shotgun (WGS) entry which is preliminary data.</text>
</comment>
<proteinExistence type="predicted"/>
<sequence length="260" mass="27784">MAFTLVPLGFVGFFGFPILGGTDDADTIFLSPGQASNTEILLLAGNDSLQAPNINDPVLANGNRGNDTMSGGVNRDTLFGGTDEDRIFANSGQDEIFGNLGDDILEGGFDGDAIYGGQDDDELFGDEGNDTLFGDRGNDILDGDGGVDDLINGEGDDIFIFDPGESSRDFQNVDAIFNGFIGGNNRLVGDKIAVPSRLFNEIDPLTLERNFDANGDNNLDIAIQLSDGRFLGVLIDDGTLPDRLVLDLDFIFDDSFDFNL</sequence>
<dbReference type="InterPro" id="IPR011049">
    <property type="entry name" value="Serralysin-like_metalloprot_C"/>
</dbReference>
<dbReference type="PRINTS" id="PR00313">
    <property type="entry name" value="CABNDNGRPT"/>
</dbReference>
<reference evidence="3 4" key="1">
    <citation type="journal article" date="2013" name="Front. Microbiol.">
        <title>Comparative genomic analyses of the cyanobacterium, Lyngbya aestuarii BL J, a powerful hydrogen producer.</title>
        <authorList>
            <person name="Kothari A."/>
            <person name="Vaughn M."/>
            <person name="Garcia-Pichel F."/>
        </authorList>
    </citation>
    <scope>NUCLEOTIDE SEQUENCE [LARGE SCALE GENOMIC DNA]</scope>
    <source>
        <strain evidence="3 4">BL J</strain>
    </source>
</reference>
<dbReference type="PATRIC" id="fig|1348334.3.peg.11"/>
<dbReference type="PANTHER" id="PTHR38340:SF1">
    <property type="entry name" value="S-LAYER PROTEIN"/>
    <property type="match status" value="1"/>
</dbReference>
<comment type="subcellular location">
    <subcellularLocation>
        <location evidence="1">Secreted</location>
    </subcellularLocation>
</comment>
<dbReference type="Pfam" id="PF00353">
    <property type="entry name" value="HemolysinCabind"/>
    <property type="match status" value="2"/>
</dbReference>
<dbReference type="GO" id="GO:0005509">
    <property type="term" value="F:calcium ion binding"/>
    <property type="evidence" value="ECO:0007669"/>
    <property type="project" value="InterPro"/>
</dbReference>
<keyword evidence="2" id="KW-0964">Secreted</keyword>
<keyword evidence="4" id="KW-1185">Reference proteome</keyword>
<dbReference type="AlphaFoldDB" id="U7QTL3"/>
<dbReference type="Proteomes" id="UP000017127">
    <property type="component" value="Unassembled WGS sequence"/>
</dbReference>
<evidence type="ECO:0000313" key="4">
    <source>
        <dbReference type="Proteomes" id="UP000017127"/>
    </source>
</evidence>
<dbReference type="SUPFAM" id="SSF51120">
    <property type="entry name" value="beta-Roll"/>
    <property type="match status" value="1"/>
</dbReference>
<dbReference type="GO" id="GO:0005576">
    <property type="term" value="C:extracellular region"/>
    <property type="evidence" value="ECO:0007669"/>
    <property type="project" value="UniProtKB-SubCell"/>
</dbReference>